<gene>
    <name evidence="1" type="ORF">UFOVP1636_45</name>
</gene>
<reference evidence="1" key="1">
    <citation type="submission" date="2020-05" db="EMBL/GenBank/DDBJ databases">
        <authorList>
            <person name="Chiriac C."/>
            <person name="Salcher M."/>
            <person name="Ghai R."/>
            <person name="Kavagutti S V."/>
        </authorList>
    </citation>
    <scope>NUCLEOTIDE SEQUENCE</scope>
</reference>
<dbReference type="EMBL" id="LR797503">
    <property type="protein sequence ID" value="CAB4220785.1"/>
    <property type="molecule type" value="Genomic_DNA"/>
</dbReference>
<evidence type="ECO:0000313" key="1">
    <source>
        <dbReference type="EMBL" id="CAB4220785.1"/>
    </source>
</evidence>
<sequence length="116" mass="13623">MRSKEFINENNNLFGDDSEATRWFKEITKRIVSGNTPVDLRHANRNEWLLFNTDGIYAPGGFIEWVDEYVGNDIAWELRKSRHESDKTVLSIINKFNKWLTIWGYIGKHGDIDAEF</sequence>
<proteinExistence type="predicted"/>
<name>A0A6J5SZE4_9CAUD</name>
<protein>
    <submittedName>
        <fullName evidence="1">Uncharacterized protein</fullName>
    </submittedName>
</protein>
<accession>A0A6J5SZE4</accession>
<organism evidence="1">
    <name type="scientific">uncultured Caudovirales phage</name>
    <dbReference type="NCBI Taxonomy" id="2100421"/>
    <lineage>
        <taxon>Viruses</taxon>
        <taxon>Duplodnaviria</taxon>
        <taxon>Heunggongvirae</taxon>
        <taxon>Uroviricota</taxon>
        <taxon>Caudoviricetes</taxon>
        <taxon>Peduoviridae</taxon>
        <taxon>Maltschvirus</taxon>
        <taxon>Maltschvirus maltsch</taxon>
    </lineage>
</organism>